<dbReference type="GO" id="GO:0045329">
    <property type="term" value="P:carnitine biosynthetic process"/>
    <property type="evidence" value="ECO:0007669"/>
    <property type="project" value="TreeGrafter"/>
</dbReference>
<evidence type="ECO:0000256" key="6">
    <source>
        <dbReference type="ARBA" id="ARBA00023004"/>
    </source>
</evidence>
<dbReference type="EMBL" id="JAWDJX010000001">
    <property type="protein sequence ID" value="KAK3059182.1"/>
    <property type="molecule type" value="Genomic_DNA"/>
</dbReference>
<dbReference type="AlphaFoldDB" id="A0AAJ0GK79"/>
<evidence type="ECO:0000256" key="5">
    <source>
        <dbReference type="ARBA" id="ARBA00023002"/>
    </source>
</evidence>
<accession>A0AAJ0GK79</accession>
<evidence type="ECO:0000256" key="1">
    <source>
        <dbReference type="ARBA" id="ARBA00001954"/>
    </source>
</evidence>
<reference evidence="10" key="1">
    <citation type="submission" date="2023-04" db="EMBL/GenBank/DDBJ databases">
        <title>Black Yeasts Isolated from many extreme environments.</title>
        <authorList>
            <person name="Coleine C."/>
            <person name="Stajich J.E."/>
            <person name="Selbmann L."/>
        </authorList>
    </citation>
    <scope>NUCLEOTIDE SEQUENCE</scope>
    <source>
        <strain evidence="10">CCFEE 5312</strain>
    </source>
</reference>
<dbReference type="Pfam" id="PF02668">
    <property type="entry name" value="TauD"/>
    <property type="match status" value="1"/>
</dbReference>
<gene>
    <name evidence="10" type="ORF">LTR09_000748</name>
</gene>
<dbReference type="Pfam" id="PF06155">
    <property type="entry name" value="GBBH-like_N"/>
    <property type="match status" value="1"/>
</dbReference>
<dbReference type="InterPro" id="IPR050411">
    <property type="entry name" value="AlphaKG_dependent_hydroxylases"/>
</dbReference>
<sequence>MSTCIQALPPSPGAAAFPRVRTLYDIGGPEWTARKSEPIHGLPICKAHWQPKEERRPPKIASGSPSQRPTSRAAALEADHQRRVRSGHFTKHVNIVLDGEKFQFSATLLRDLCECPLCVDPSTKQKLFSTTDIPSSIAVRSVSHGTDAVDIQWSDDIQGLPADHITRLSTTNLRGLVEHGTTTPWHAYVPAPQKTQQAQDYAQLTDIEYDAYMTDDATLGQALKQLHTHGLLFLRNVPETETSVSAIGERIGPIKNTFYGYTWDVRSVPQAKNVAYTSQDLGFHMDLLYMHQPPHIQLLHCIRNSSSGGASLFTDSYAAAADLLATNAAAFISLAYNEVNFHYNHPSSHLYHQSRPVFEVPGRNPQAFFAKLRQSKPENVADFIEAVNWSPPFQGPFSAKPIKHRDGRRADALGPVQRKVNEWHQAAKQFSELLHRPSGIYERLMKPGECVIFDNRRVLHARKAFEPGDAGKERWLRGAYLDKDPYMSKMRVMHEAEKQILRG</sequence>
<protein>
    <recommendedName>
        <fullName evidence="12">Gamma-butyrobetaine dioxygenase</fullName>
    </recommendedName>
</protein>
<name>A0AAJ0GK79_9PEZI</name>
<evidence type="ECO:0000259" key="8">
    <source>
        <dbReference type="Pfam" id="PF02668"/>
    </source>
</evidence>
<dbReference type="InterPro" id="IPR038492">
    <property type="entry name" value="GBBH-like_N_sf"/>
</dbReference>
<evidence type="ECO:0000259" key="9">
    <source>
        <dbReference type="Pfam" id="PF06155"/>
    </source>
</evidence>
<evidence type="ECO:0008006" key="12">
    <source>
        <dbReference type="Google" id="ProtNLM"/>
    </source>
</evidence>
<dbReference type="InterPro" id="IPR010376">
    <property type="entry name" value="GBBH-like_N"/>
</dbReference>
<dbReference type="Proteomes" id="UP001271007">
    <property type="component" value="Unassembled WGS sequence"/>
</dbReference>
<evidence type="ECO:0000256" key="7">
    <source>
        <dbReference type="SAM" id="MobiDB-lite"/>
    </source>
</evidence>
<keyword evidence="3" id="KW-0479">Metal-binding</keyword>
<keyword evidence="11" id="KW-1185">Reference proteome</keyword>
<dbReference type="GO" id="GO:0016706">
    <property type="term" value="F:2-oxoglutarate-dependent dioxygenase activity"/>
    <property type="evidence" value="ECO:0007669"/>
    <property type="project" value="UniProtKB-ARBA"/>
</dbReference>
<evidence type="ECO:0000256" key="4">
    <source>
        <dbReference type="ARBA" id="ARBA00022964"/>
    </source>
</evidence>
<keyword evidence="4" id="KW-0223">Dioxygenase</keyword>
<dbReference type="PANTHER" id="PTHR10696:SF25">
    <property type="entry name" value="OXIDOREDUCTASE AIM17-RELATED"/>
    <property type="match status" value="1"/>
</dbReference>
<dbReference type="SUPFAM" id="SSF51197">
    <property type="entry name" value="Clavaminate synthase-like"/>
    <property type="match status" value="1"/>
</dbReference>
<feature type="region of interest" description="Disordered" evidence="7">
    <location>
        <begin position="48"/>
        <end position="74"/>
    </location>
</feature>
<organism evidence="10 11">
    <name type="scientific">Extremus antarcticus</name>
    <dbReference type="NCBI Taxonomy" id="702011"/>
    <lineage>
        <taxon>Eukaryota</taxon>
        <taxon>Fungi</taxon>
        <taxon>Dikarya</taxon>
        <taxon>Ascomycota</taxon>
        <taxon>Pezizomycotina</taxon>
        <taxon>Dothideomycetes</taxon>
        <taxon>Dothideomycetidae</taxon>
        <taxon>Mycosphaerellales</taxon>
        <taxon>Extremaceae</taxon>
        <taxon>Extremus</taxon>
    </lineage>
</organism>
<keyword evidence="6" id="KW-0408">Iron</keyword>
<dbReference type="PANTHER" id="PTHR10696">
    <property type="entry name" value="GAMMA-BUTYROBETAINE HYDROXYLASE-RELATED"/>
    <property type="match status" value="1"/>
</dbReference>
<evidence type="ECO:0000313" key="10">
    <source>
        <dbReference type="EMBL" id="KAK3059182.1"/>
    </source>
</evidence>
<proteinExistence type="inferred from homology"/>
<dbReference type="GO" id="GO:0046872">
    <property type="term" value="F:metal ion binding"/>
    <property type="evidence" value="ECO:0007669"/>
    <property type="project" value="UniProtKB-KW"/>
</dbReference>
<feature type="domain" description="TauD/TfdA-like" evidence="8">
    <location>
        <begin position="203"/>
        <end position="480"/>
    </location>
</feature>
<feature type="domain" description="Gamma-butyrobetaine hydroxylase-like N-terminal" evidence="9">
    <location>
        <begin position="98"/>
        <end position="156"/>
    </location>
</feature>
<dbReference type="InterPro" id="IPR003819">
    <property type="entry name" value="TauD/TfdA-like"/>
</dbReference>
<dbReference type="InterPro" id="IPR042098">
    <property type="entry name" value="TauD-like_sf"/>
</dbReference>
<dbReference type="Gene3D" id="3.60.130.10">
    <property type="entry name" value="Clavaminate synthase-like"/>
    <property type="match status" value="1"/>
</dbReference>
<dbReference type="CDD" id="cd00250">
    <property type="entry name" value="CAS_like"/>
    <property type="match status" value="1"/>
</dbReference>
<evidence type="ECO:0000256" key="3">
    <source>
        <dbReference type="ARBA" id="ARBA00022723"/>
    </source>
</evidence>
<evidence type="ECO:0000256" key="2">
    <source>
        <dbReference type="ARBA" id="ARBA00008654"/>
    </source>
</evidence>
<dbReference type="Gene3D" id="3.30.2020.30">
    <property type="match status" value="1"/>
</dbReference>
<comment type="similarity">
    <text evidence="2">Belongs to the gamma-BBH/TMLD family.</text>
</comment>
<comment type="cofactor">
    <cofactor evidence="1">
        <name>Fe(2+)</name>
        <dbReference type="ChEBI" id="CHEBI:29033"/>
    </cofactor>
</comment>
<keyword evidence="5" id="KW-0560">Oxidoreductase</keyword>
<comment type="caution">
    <text evidence="10">The sequence shown here is derived from an EMBL/GenBank/DDBJ whole genome shotgun (WGS) entry which is preliminary data.</text>
</comment>
<evidence type="ECO:0000313" key="11">
    <source>
        <dbReference type="Proteomes" id="UP001271007"/>
    </source>
</evidence>
<dbReference type="GO" id="GO:0005739">
    <property type="term" value="C:mitochondrion"/>
    <property type="evidence" value="ECO:0007669"/>
    <property type="project" value="TreeGrafter"/>
</dbReference>